<gene>
    <name evidence="1" type="ORF">BCF44_13531</name>
</gene>
<reference evidence="1 2" key="1">
    <citation type="submission" date="2018-08" db="EMBL/GenBank/DDBJ databases">
        <title>Genomic Encyclopedia of Archaeal and Bacterial Type Strains, Phase II (KMG-II): from individual species to whole genera.</title>
        <authorList>
            <person name="Goeker M."/>
        </authorList>
    </citation>
    <scope>NUCLEOTIDE SEQUENCE [LARGE SCALE GENOMIC DNA]</scope>
    <source>
        <strain evidence="1 2">DSM 45791</strain>
    </source>
</reference>
<dbReference type="Proteomes" id="UP000256269">
    <property type="component" value="Unassembled WGS sequence"/>
</dbReference>
<comment type="caution">
    <text evidence="1">The sequence shown here is derived from an EMBL/GenBank/DDBJ whole genome shotgun (WGS) entry which is preliminary data.</text>
</comment>
<protein>
    <submittedName>
        <fullName evidence="1">Uncharacterized protein</fullName>
    </submittedName>
</protein>
<evidence type="ECO:0000313" key="1">
    <source>
        <dbReference type="EMBL" id="REH25992.1"/>
    </source>
</evidence>
<evidence type="ECO:0000313" key="2">
    <source>
        <dbReference type="Proteomes" id="UP000256269"/>
    </source>
</evidence>
<dbReference type="EMBL" id="QUNO01000035">
    <property type="protein sequence ID" value="REH25992.1"/>
    <property type="molecule type" value="Genomic_DNA"/>
</dbReference>
<organism evidence="1 2">
    <name type="scientific">Kutzneria buriramensis</name>
    <dbReference type="NCBI Taxonomy" id="1045776"/>
    <lineage>
        <taxon>Bacteria</taxon>
        <taxon>Bacillati</taxon>
        <taxon>Actinomycetota</taxon>
        <taxon>Actinomycetes</taxon>
        <taxon>Pseudonocardiales</taxon>
        <taxon>Pseudonocardiaceae</taxon>
        <taxon>Kutzneria</taxon>
    </lineage>
</organism>
<name>A0A3E0GUF2_9PSEU</name>
<dbReference type="RefSeq" id="WP_116182081.1">
    <property type="nucleotide sequence ID" value="NZ_CP144375.1"/>
</dbReference>
<sequence>MSPTLTCPLPLPLLAQMQLLASTRPGPDATGREVADWYDRKAALLARLADSADPEAASYAEQSVRAHQHALDLRLTEVSR</sequence>
<proteinExistence type="predicted"/>
<dbReference type="AlphaFoldDB" id="A0A3E0GUF2"/>
<accession>A0A3E0GUF2</accession>
<keyword evidence="2" id="KW-1185">Reference proteome</keyword>